<name>A0A922MI48_SPOEX</name>
<dbReference type="InterPro" id="IPR013783">
    <property type="entry name" value="Ig-like_fold"/>
</dbReference>
<gene>
    <name evidence="3" type="ORF">HF086_010672</name>
</gene>
<evidence type="ECO:0000256" key="1">
    <source>
        <dbReference type="ARBA" id="ARBA00023157"/>
    </source>
</evidence>
<proteinExistence type="predicted"/>
<organism evidence="3 4">
    <name type="scientific">Spodoptera exigua</name>
    <name type="common">Beet armyworm</name>
    <name type="synonym">Noctua fulgens</name>
    <dbReference type="NCBI Taxonomy" id="7107"/>
    <lineage>
        <taxon>Eukaryota</taxon>
        <taxon>Metazoa</taxon>
        <taxon>Ecdysozoa</taxon>
        <taxon>Arthropoda</taxon>
        <taxon>Hexapoda</taxon>
        <taxon>Insecta</taxon>
        <taxon>Pterygota</taxon>
        <taxon>Neoptera</taxon>
        <taxon>Endopterygota</taxon>
        <taxon>Lepidoptera</taxon>
        <taxon>Glossata</taxon>
        <taxon>Ditrysia</taxon>
        <taxon>Noctuoidea</taxon>
        <taxon>Noctuidae</taxon>
        <taxon>Amphipyrinae</taxon>
        <taxon>Spodoptera</taxon>
    </lineage>
</organism>
<dbReference type="Proteomes" id="UP000814243">
    <property type="component" value="Unassembled WGS sequence"/>
</dbReference>
<evidence type="ECO:0000259" key="2">
    <source>
        <dbReference type="PROSITE" id="PS50835"/>
    </source>
</evidence>
<feature type="domain" description="Ig-like" evidence="2">
    <location>
        <begin position="20"/>
        <end position="90"/>
    </location>
</feature>
<dbReference type="Gene3D" id="2.60.40.10">
    <property type="entry name" value="Immunoglobulins"/>
    <property type="match status" value="1"/>
</dbReference>
<comment type="caution">
    <text evidence="3">The sequence shown here is derived from an EMBL/GenBank/DDBJ whole genome shotgun (WGS) entry which is preliminary data.</text>
</comment>
<dbReference type="PANTHER" id="PTHR45889:SF8">
    <property type="entry name" value="IG-LIKE DOMAIN-CONTAINING PROTEIN"/>
    <property type="match status" value="1"/>
</dbReference>
<protein>
    <recommendedName>
        <fullName evidence="2">Ig-like domain-containing protein</fullName>
    </recommendedName>
</protein>
<evidence type="ECO:0000313" key="3">
    <source>
        <dbReference type="EMBL" id="KAH9636891.1"/>
    </source>
</evidence>
<keyword evidence="1" id="KW-1015">Disulfide bond</keyword>
<dbReference type="InterPro" id="IPR013162">
    <property type="entry name" value="CD80_C2-set"/>
</dbReference>
<dbReference type="AlphaFoldDB" id="A0A922MI48"/>
<dbReference type="InterPro" id="IPR007110">
    <property type="entry name" value="Ig-like_dom"/>
</dbReference>
<dbReference type="PANTHER" id="PTHR45889">
    <property type="entry name" value="IG-LIKE DOMAIN-CONTAINING PROTEIN"/>
    <property type="match status" value="1"/>
</dbReference>
<reference evidence="3" key="1">
    <citation type="journal article" date="2021" name="G3 (Bethesda)">
        <title>Genome and transcriptome analysis of the beet armyworm Spodoptera exigua reveals targets for pest control. .</title>
        <authorList>
            <person name="Simon S."/>
            <person name="Breeschoten T."/>
            <person name="Jansen H.J."/>
            <person name="Dirks R.P."/>
            <person name="Schranz M.E."/>
            <person name="Ros V.I.D."/>
        </authorList>
    </citation>
    <scope>NUCLEOTIDE SEQUENCE</scope>
    <source>
        <strain evidence="3">TB_SE_WUR_2020</strain>
    </source>
</reference>
<dbReference type="InterPro" id="IPR036179">
    <property type="entry name" value="Ig-like_dom_sf"/>
</dbReference>
<dbReference type="Pfam" id="PF08205">
    <property type="entry name" value="C2-set_2"/>
    <property type="match status" value="1"/>
</dbReference>
<dbReference type="EMBL" id="JACEFF010000470">
    <property type="protein sequence ID" value="KAH9636891.1"/>
    <property type="molecule type" value="Genomic_DNA"/>
</dbReference>
<sequence length="90" mass="9872">MKNEPAIRSRYAQLTVLVAPEAPRILRGAFIDATEDQPVDIECVSSGGKPAAEITWLDGNQQVINKPVKSTVELLPDGQRYITSSLDCFK</sequence>
<accession>A0A922MI48</accession>
<dbReference type="PROSITE" id="PS50835">
    <property type="entry name" value="IG_LIKE"/>
    <property type="match status" value="1"/>
</dbReference>
<dbReference type="SUPFAM" id="SSF48726">
    <property type="entry name" value="Immunoglobulin"/>
    <property type="match status" value="1"/>
</dbReference>
<evidence type="ECO:0000313" key="4">
    <source>
        <dbReference type="Proteomes" id="UP000814243"/>
    </source>
</evidence>